<keyword evidence="4" id="KW-1185">Reference proteome</keyword>
<dbReference type="OrthoDB" id="158474at2759"/>
<name>A0A976IEY0_BRELC</name>
<organism evidence="3 4">
    <name type="scientific">Bremia lactucae</name>
    <name type="common">Lettuce downy mildew</name>
    <dbReference type="NCBI Taxonomy" id="4779"/>
    <lineage>
        <taxon>Eukaryota</taxon>
        <taxon>Sar</taxon>
        <taxon>Stramenopiles</taxon>
        <taxon>Oomycota</taxon>
        <taxon>Peronosporomycetes</taxon>
        <taxon>Peronosporales</taxon>
        <taxon>Peronosporaceae</taxon>
        <taxon>Bremia</taxon>
    </lineage>
</organism>
<accession>A0A976IEY0</accession>
<dbReference type="GeneID" id="94353422"/>
<dbReference type="AlphaFoldDB" id="A0A976IEY0"/>
<protein>
    <submittedName>
        <fullName evidence="3">Uncharacterized protein</fullName>
    </submittedName>
</protein>
<dbReference type="Proteomes" id="UP000294530">
    <property type="component" value="Unassembled WGS sequence"/>
</dbReference>
<proteinExistence type="predicted"/>
<feature type="compositionally biased region" description="Low complexity" evidence="1">
    <location>
        <begin position="20"/>
        <end position="31"/>
    </location>
</feature>
<keyword evidence="2" id="KW-0812">Transmembrane</keyword>
<feature type="region of interest" description="Disordered" evidence="1">
    <location>
        <begin position="20"/>
        <end position="45"/>
    </location>
</feature>
<keyword evidence="2" id="KW-1133">Transmembrane helix</keyword>
<feature type="compositionally biased region" description="Basic and acidic residues" evidence="1">
    <location>
        <begin position="281"/>
        <end position="291"/>
    </location>
</feature>
<sequence length="291" mass="31228">MSGSSSLSAENDVGGLNSMNSSISGSDSGSNVFVEPPKRISTDSGDSCTWYTNGICSRPRSCFDCLNVVVNGHECAVSAYGECMNSYMLSSVGGYSMDRFHYCASNDTTCSSCQATWVRDYHAGVQVEANALCVGESGCICIAACALPDRDDSIVENWCSPALDGAQFRLVTGLVIGIVALFVLAMVLAKRQLARRQQQGLENREAQNAARAAAREAQRPAAIARLPQLTLSGWTGMREKLVSSEHIQLGRGSTVTRPTLARTVTSLPFDGEEGDGYRPMSPEERSSRRLL</sequence>
<evidence type="ECO:0000313" key="4">
    <source>
        <dbReference type="Proteomes" id="UP000294530"/>
    </source>
</evidence>
<evidence type="ECO:0000256" key="2">
    <source>
        <dbReference type="SAM" id="Phobius"/>
    </source>
</evidence>
<keyword evidence="2" id="KW-0472">Membrane</keyword>
<dbReference type="EMBL" id="SHOA02000016">
    <property type="protein sequence ID" value="TDH69392.1"/>
    <property type="molecule type" value="Genomic_DNA"/>
</dbReference>
<evidence type="ECO:0000256" key="1">
    <source>
        <dbReference type="SAM" id="MobiDB-lite"/>
    </source>
</evidence>
<dbReference type="RefSeq" id="XP_067818891.1">
    <property type="nucleotide sequence ID" value="XM_067967751.1"/>
</dbReference>
<dbReference type="KEGG" id="blac:94353422"/>
<gene>
    <name evidence="3" type="ORF">CCR75_009712</name>
</gene>
<comment type="caution">
    <text evidence="3">The sequence shown here is derived from an EMBL/GenBank/DDBJ whole genome shotgun (WGS) entry which is preliminary data.</text>
</comment>
<evidence type="ECO:0000313" key="3">
    <source>
        <dbReference type="EMBL" id="TDH69392.1"/>
    </source>
</evidence>
<feature type="region of interest" description="Disordered" evidence="1">
    <location>
        <begin position="266"/>
        <end position="291"/>
    </location>
</feature>
<feature type="transmembrane region" description="Helical" evidence="2">
    <location>
        <begin position="170"/>
        <end position="189"/>
    </location>
</feature>
<reference evidence="3 4" key="1">
    <citation type="journal article" date="2021" name="Genome Biol.">
        <title>AFLAP: assembly-free linkage analysis pipeline using k-mers from genome sequencing data.</title>
        <authorList>
            <person name="Fletcher K."/>
            <person name="Zhang L."/>
            <person name="Gil J."/>
            <person name="Han R."/>
            <person name="Cavanaugh K."/>
            <person name="Michelmore R."/>
        </authorList>
    </citation>
    <scope>NUCLEOTIDE SEQUENCE [LARGE SCALE GENOMIC DNA]</scope>
    <source>
        <strain evidence="3 4">SF5</strain>
    </source>
</reference>